<dbReference type="PANTHER" id="PTHR43073:SF2">
    <property type="entry name" value="DIHYDROPYRIMIDINE DEHYDROGENASE [NADP(+)]"/>
    <property type="match status" value="1"/>
</dbReference>
<feature type="compositionally biased region" description="Polar residues" evidence="12">
    <location>
        <begin position="1"/>
        <end position="11"/>
    </location>
</feature>
<dbReference type="GO" id="GO:0051536">
    <property type="term" value="F:iron-sulfur cluster binding"/>
    <property type="evidence" value="ECO:0007669"/>
    <property type="project" value="InterPro"/>
</dbReference>
<evidence type="ECO:0000256" key="11">
    <source>
        <dbReference type="ARBA" id="ARBA00049728"/>
    </source>
</evidence>
<feature type="domain" description="4Fe-4S ferredoxin-type" evidence="13">
    <location>
        <begin position="40"/>
        <end position="70"/>
    </location>
</feature>
<comment type="catalytic activity">
    <reaction evidence="8">
        <text>5,6-dihydrouracil + NAD(+) = uracil + NADH + H(+)</text>
        <dbReference type="Rhea" id="RHEA:20189"/>
        <dbReference type="ChEBI" id="CHEBI:15378"/>
        <dbReference type="ChEBI" id="CHEBI:15901"/>
        <dbReference type="ChEBI" id="CHEBI:17568"/>
        <dbReference type="ChEBI" id="CHEBI:57540"/>
        <dbReference type="ChEBI" id="CHEBI:57945"/>
        <dbReference type="EC" id="1.3.1.1"/>
    </reaction>
</comment>
<organism evidence="14 15">
    <name type="scientific">Thalassospira xiamenensis</name>
    <dbReference type="NCBI Taxonomy" id="220697"/>
    <lineage>
        <taxon>Bacteria</taxon>
        <taxon>Pseudomonadati</taxon>
        <taxon>Pseudomonadota</taxon>
        <taxon>Alphaproteobacteria</taxon>
        <taxon>Rhodospirillales</taxon>
        <taxon>Thalassospiraceae</taxon>
        <taxon>Thalassospira</taxon>
    </lineage>
</organism>
<dbReference type="Pfam" id="PF14691">
    <property type="entry name" value="Fer4_20"/>
    <property type="match status" value="1"/>
</dbReference>
<evidence type="ECO:0000256" key="5">
    <source>
        <dbReference type="ARBA" id="ARBA00030119"/>
    </source>
</evidence>
<evidence type="ECO:0000313" key="15">
    <source>
        <dbReference type="Proteomes" id="UP000219068"/>
    </source>
</evidence>
<comment type="catalytic activity">
    <reaction evidence="7">
        <text>5,6-dihydrothymine + NAD(+) = thymine + NADH + H(+)</text>
        <dbReference type="Rhea" id="RHEA:28791"/>
        <dbReference type="ChEBI" id="CHEBI:15378"/>
        <dbReference type="ChEBI" id="CHEBI:17821"/>
        <dbReference type="ChEBI" id="CHEBI:27468"/>
        <dbReference type="ChEBI" id="CHEBI:57540"/>
        <dbReference type="ChEBI" id="CHEBI:57945"/>
        <dbReference type="EC" id="1.3.1.1"/>
    </reaction>
</comment>
<comment type="subunit">
    <text evidence="10">Heterotetramer of 2 PreA and 2 PreT subunits.</text>
</comment>
<dbReference type="InterPro" id="IPR023753">
    <property type="entry name" value="FAD/NAD-binding_dom"/>
</dbReference>
<protein>
    <recommendedName>
        <fullName evidence="11">dihydrouracil dehydrogenase (NAD(+))</fullName>
        <ecNumber evidence="11">1.3.1.1</ecNumber>
    </recommendedName>
    <alternativeName>
        <fullName evidence="6">Dihydrothymine dehydrogenase</fullName>
    </alternativeName>
    <alternativeName>
        <fullName evidence="5">Dihydrouracil dehydrogenase</fullName>
    </alternativeName>
</protein>
<evidence type="ECO:0000256" key="6">
    <source>
        <dbReference type="ARBA" id="ARBA00032722"/>
    </source>
</evidence>
<dbReference type="Proteomes" id="UP000219068">
    <property type="component" value="Unassembled WGS sequence"/>
</dbReference>
<evidence type="ECO:0000256" key="12">
    <source>
        <dbReference type="SAM" id="MobiDB-lite"/>
    </source>
</evidence>
<evidence type="ECO:0000256" key="3">
    <source>
        <dbReference type="ARBA" id="ARBA00022643"/>
    </source>
</evidence>
<accession>A0A285TYE9</accession>
<dbReference type="InterPro" id="IPR017896">
    <property type="entry name" value="4Fe4S_Fe-S-bd"/>
</dbReference>
<dbReference type="Pfam" id="PF07992">
    <property type="entry name" value="Pyr_redox_2"/>
    <property type="match status" value="1"/>
</dbReference>
<evidence type="ECO:0000256" key="10">
    <source>
        <dbReference type="ARBA" id="ARBA00049714"/>
    </source>
</evidence>
<dbReference type="SUPFAM" id="SSF51971">
    <property type="entry name" value="Nucleotide-binding domain"/>
    <property type="match status" value="2"/>
</dbReference>
<dbReference type="InterPro" id="IPR028261">
    <property type="entry name" value="DPD_II"/>
</dbReference>
<dbReference type="EC" id="1.3.1.1" evidence="11"/>
<dbReference type="InterPro" id="IPR036188">
    <property type="entry name" value="FAD/NAD-bd_sf"/>
</dbReference>
<evidence type="ECO:0000256" key="9">
    <source>
        <dbReference type="ARBA" id="ARBA00049578"/>
    </source>
</evidence>
<gene>
    <name evidence="14" type="ORF">SAMN05428964_11036</name>
</gene>
<keyword evidence="3" id="KW-0288">FMN</keyword>
<dbReference type="Gene3D" id="3.50.50.60">
    <property type="entry name" value="FAD/NAD(P)-binding domain"/>
    <property type="match status" value="2"/>
</dbReference>
<dbReference type="RefSeq" id="WP_097053700.1">
    <property type="nucleotide sequence ID" value="NZ_OBMM01000010.1"/>
</dbReference>
<proteinExistence type="predicted"/>
<keyword evidence="2" id="KW-0285">Flavoprotein</keyword>
<reference evidence="14 15" key="1">
    <citation type="submission" date="2017-08" db="EMBL/GenBank/DDBJ databases">
        <authorList>
            <person name="de Groot N.N."/>
        </authorList>
    </citation>
    <scope>NUCLEOTIDE SEQUENCE [LARGE SCALE GENOMIC DNA]</scope>
    <source>
        <strain evidence="14 15">USBA 78</strain>
    </source>
</reference>
<name>A0A285TYE9_9PROT</name>
<dbReference type="GO" id="GO:0004159">
    <property type="term" value="F:dihydropyrimidine dehydrogenase (NAD+) activity"/>
    <property type="evidence" value="ECO:0007669"/>
    <property type="project" value="UniProtKB-EC"/>
</dbReference>
<evidence type="ECO:0000256" key="2">
    <source>
        <dbReference type="ARBA" id="ARBA00022630"/>
    </source>
</evidence>
<comment type="function">
    <text evidence="9">Involved in pyrimidine base degradation. Catalyzes physiologically the reduction of uracil to 5,6-dihydrouracil (DHU) by using NADH as a specific cosubstrate. It also catalyzes the reverse reaction and the reduction of thymine to 5,6-dihydrothymine (DHT).</text>
</comment>
<dbReference type="Gene3D" id="1.10.1060.10">
    <property type="entry name" value="Alpha-helical ferredoxin"/>
    <property type="match status" value="1"/>
</dbReference>
<dbReference type="PRINTS" id="PR00368">
    <property type="entry name" value="FADPNR"/>
</dbReference>
<sequence>MTILQGKQVSKSGAIHGSGHIGHNDTDDGFSDLHPPYSTLQAMAESNRCLYCYDAPCVTACPTSIDIPGFIRKISTGNPDGAAKTILAANIMGGTCARACPTEVLCEQACVRNVSEDVAVEIGSLQRFAVDHLMARADLPHPFKRAPSTGKQIAVVGAGPAGLSCAHRAAMLGHDVTVFEAKAKPGGLNEYGLAAYKMTNDFAQREVEFLLGIGGIRIEYGKALGCDITLGALRDGYDAVFVGVGLGATNELGLPGEAFDGVDDAIAFIEQLRQTEPKSDMPVGNNVIVIGGGNTAVDAAIQAKRLGADEVTLVYRRGAEHMSATEYEQELAKINGVVVRPWAKPIAIKANGKLIGMEFEKTELRDGKLVGTGEKFGIRADQILKAIGQKIKTDDLAGMEIAGGKIVVDENYQTTASGIFAGGDCIKSGEDLTVQSVEDGKQAAIAIDAFLKTA</sequence>
<dbReference type="EMBL" id="OBMM01000010">
    <property type="protein sequence ID" value="SOC30734.1"/>
    <property type="molecule type" value="Genomic_DNA"/>
</dbReference>
<evidence type="ECO:0000256" key="8">
    <source>
        <dbReference type="ARBA" id="ARBA00048792"/>
    </source>
</evidence>
<comment type="cofactor">
    <cofactor evidence="1">
        <name>FMN</name>
        <dbReference type="ChEBI" id="CHEBI:58210"/>
    </cofactor>
</comment>
<dbReference type="PRINTS" id="PR00469">
    <property type="entry name" value="PNDRDTASEII"/>
</dbReference>
<keyword evidence="4" id="KW-0560">Oxidoreductase</keyword>
<dbReference type="SUPFAM" id="SSF46548">
    <property type="entry name" value="alpha-helical ferredoxin"/>
    <property type="match status" value="1"/>
</dbReference>
<dbReference type="InterPro" id="IPR009051">
    <property type="entry name" value="Helical_ferredxn"/>
</dbReference>
<feature type="region of interest" description="Disordered" evidence="12">
    <location>
        <begin position="1"/>
        <end position="21"/>
    </location>
</feature>
<evidence type="ECO:0000259" key="13">
    <source>
        <dbReference type="PROSITE" id="PS51379"/>
    </source>
</evidence>
<dbReference type="AlphaFoldDB" id="A0A285TYE9"/>
<evidence type="ECO:0000256" key="1">
    <source>
        <dbReference type="ARBA" id="ARBA00001917"/>
    </source>
</evidence>
<dbReference type="PROSITE" id="PS51379">
    <property type="entry name" value="4FE4S_FER_2"/>
    <property type="match status" value="1"/>
</dbReference>
<evidence type="ECO:0000256" key="7">
    <source>
        <dbReference type="ARBA" id="ARBA00047685"/>
    </source>
</evidence>
<evidence type="ECO:0000256" key="4">
    <source>
        <dbReference type="ARBA" id="ARBA00023002"/>
    </source>
</evidence>
<evidence type="ECO:0000313" key="14">
    <source>
        <dbReference type="EMBL" id="SOC30734.1"/>
    </source>
</evidence>
<dbReference type="PANTHER" id="PTHR43073">
    <property type="entry name" value="DIHYDROPYRIMIDINE DEHYDROGENASE [NADP(+)]"/>
    <property type="match status" value="1"/>
</dbReference>